<dbReference type="InterPro" id="IPR008920">
    <property type="entry name" value="TF_FadR/GntR_C"/>
</dbReference>
<dbReference type="Gene3D" id="1.20.120.530">
    <property type="entry name" value="GntR ligand-binding domain-like"/>
    <property type="match status" value="1"/>
</dbReference>
<gene>
    <name evidence="5" type="ORF">W822_18585</name>
</gene>
<evidence type="ECO:0000259" key="4">
    <source>
        <dbReference type="PROSITE" id="PS50949"/>
    </source>
</evidence>
<dbReference type="RefSeq" id="WP_024006649.1">
    <property type="nucleotide sequence ID" value="NZ_KI650981.1"/>
</dbReference>
<dbReference type="SUPFAM" id="SSF46785">
    <property type="entry name" value="Winged helix' DNA-binding domain"/>
    <property type="match status" value="1"/>
</dbReference>
<dbReference type="PANTHER" id="PTHR43537">
    <property type="entry name" value="TRANSCRIPTIONAL REGULATOR, GNTR FAMILY"/>
    <property type="match status" value="1"/>
</dbReference>
<sequence length="220" mass="24586">MTKSRVMLSATQRAYTELKQRILDGAIAEGSPIRQDETAEEIGVSKIPLREALMRLQSEGLVVITRNSGATVAKFTVADYQQMLDIRIGLECRALELAIPNMVPSDIEHARTLLVAYHQAMSAREWSELNKKFHECLYIPANNPRLLAMINSLQNNMGRLLSLHVSMAANRSRSHEEHLQIVDACEQANVSLAVALLRKHIEQSKKEVSASFRSAVQQLA</sequence>
<dbReference type="eggNOG" id="COG1802">
    <property type="taxonomic scope" value="Bacteria"/>
</dbReference>
<dbReference type="SMART" id="SM00895">
    <property type="entry name" value="FCD"/>
    <property type="match status" value="1"/>
</dbReference>
<evidence type="ECO:0000256" key="1">
    <source>
        <dbReference type="ARBA" id="ARBA00023015"/>
    </source>
</evidence>
<dbReference type="InterPro" id="IPR036388">
    <property type="entry name" value="WH-like_DNA-bd_sf"/>
</dbReference>
<dbReference type="AlphaFoldDB" id="V8QMR4"/>
<dbReference type="STRING" id="1424334.W822_18585"/>
<evidence type="ECO:0000256" key="2">
    <source>
        <dbReference type="ARBA" id="ARBA00023125"/>
    </source>
</evidence>
<dbReference type="GO" id="GO:0003700">
    <property type="term" value="F:DNA-binding transcription factor activity"/>
    <property type="evidence" value="ECO:0007669"/>
    <property type="project" value="InterPro"/>
</dbReference>
<accession>V8QMR4</accession>
<dbReference type="Pfam" id="PF07729">
    <property type="entry name" value="FCD"/>
    <property type="match status" value="1"/>
</dbReference>
<name>V8QMR4_9BURK</name>
<proteinExistence type="predicted"/>
<keyword evidence="2" id="KW-0238">DNA-binding</keyword>
<feature type="domain" description="HTH gntR-type" evidence="4">
    <location>
        <begin position="8"/>
        <end position="75"/>
    </location>
</feature>
<keyword evidence="1" id="KW-0805">Transcription regulation</keyword>
<dbReference type="HOGENOM" id="CLU_017584_5_4_4"/>
<comment type="caution">
    <text evidence="5">The sequence shown here is derived from an EMBL/GenBank/DDBJ whole genome shotgun (WGS) entry which is preliminary data.</text>
</comment>
<dbReference type="GO" id="GO:0003677">
    <property type="term" value="F:DNA binding"/>
    <property type="evidence" value="ECO:0007669"/>
    <property type="project" value="UniProtKB-KW"/>
</dbReference>
<dbReference type="Pfam" id="PF00392">
    <property type="entry name" value="GntR"/>
    <property type="match status" value="1"/>
</dbReference>
<reference evidence="5 6" key="1">
    <citation type="journal article" date="2014" name="Genome Announc.">
        <title>Draft Genome Sequence of Advenella kashmirensis Strain W13003, a Polycyclic Aromatic Hydrocarbon-Degrading Bacterium.</title>
        <authorList>
            <person name="Wang X."/>
            <person name="Jin D."/>
            <person name="Zhou L."/>
            <person name="Wu L."/>
            <person name="An W."/>
            <person name="Zhao L."/>
        </authorList>
    </citation>
    <scope>NUCLEOTIDE SEQUENCE [LARGE SCALE GENOMIC DNA]</scope>
    <source>
        <strain evidence="5 6">W13003</strain>
    </source>
</reference>
<dbReference type="InterPro" id="IPR011711">
    <property type="entry name" value="GntR_C"/>
</dbReference>
<dbReference type="CDD" id="cd07377">
    <property type="entry name" value="WHTH_GntR"/>
    <property type="match status" value="1"/>
</dbReference>
<evidence type="ECO:0000313" key="6">
    <source>
        <dbReference type="Proteomes" id="UP000018733"/>
    </source>
</evidence>
<dbReference type="InterPro" id="IPR036390">
    <property type="entry name" value="WH_DNA-bd_sf"/>
</dbReference>
<organism evidence="5 6">
    <name type="scientific">Advenella kashmirensis W13003</name>
    <dbReference type="NCBI Taxonomy" id="1424334"/>
    <lineage>
        <taxon>Bacteria</taxon>
        <taxon>Pseudomonadati</taxon>
        <taxon>Pseudomonadota</taxon>
        <taxon>Betaproteobacteria</taxon>
        <taxon>Burkholderiales</taxon>
        <taxon>Alcaligenaceae</taxon>
    </lineage>
</organism>
<protein>
    <submittedName>
        <fullName evidence="5">GntR family transcriptional regulator</fullName>
    </submittedName>
</protein>
<dbReference type="OrthoDB" id="9799812at2"/>
<keyword evidence="3" id="KW-0804">Transcription</keyword>
<dbReference type="Gene3D" id="1.10.10.10">
    <property type="entry name" value="Winged helix-like DNA-binding domain superfamily/Winged helix DNA-binding domain"/>
    <property type="match status" value="1"/>
</dbReference>
<dbReference type="PROSITE" id="PS50949">
    <property type="entry name" value="HTH_GNTR"/>
    <property type="match status" value="1"/>
</dbReference>
<dbReference type="EMBL" id="AYXT01000012">
    <property type="protein sequence ID" value="ETF01266.1"/>
    <property type="molecule type" value="Genomic_DNA"/>
</dbReference>
<dbReference type="Proteomes" id="UP000018733">
    <property type="component" value="Unassembled WGS sequence"/>
</dbReference>
<dbReference type="PATRIC" id="fig|1424334.3.peg.3731"/>
<evidence type="ECO:0000256" key="3">
    <source>
        <dbReference type="ARBA" id="ARBA00023163"/>
    </source>
</evidence>
<evidence type="ECO:0000313" key="5">
    <source>
        <dbReference type="EMBL" id="ETF01266.1"/>
    </source>
</evidence>
<dbReference type="SUPFAM" id="SSF48008">
    <property type="entry name" value="GntR ligand-binding domain-like"/>
    <property type="match status" value="1"/>
</dbReference>
<keyword evidence="6" id="KW-1185">Reference proteome</keyword>
<dbReference type="PANTHER" id="PTHR43537:SF41">
    <property type="entry name" value="TRANSCRIPTIONAL REGULATORY PROTEIN"/>
    <property type="match status" value="1"/>
</dbReference>
<dbReference type="InterPro" id="IPR000524">
    <property type="entry name" value="Tscrpt_reg_HTH_GntR"/>
</dbReference>
<dbReference type="SMART" id="SM00345">
    <property type="entry name" value="HTH_GNTR"/>
    <property type="match status" value="1"/>
</dbReference>